<gene>
    <name evidence="1" type="ORF">Pfra01_001427200</name>
</gene>
<evidence type="ECO:0000313" key="1">
    <source>
        <dbReference type="EMBL" id="GMF42934.1"/>
    </source>
</evidence>
<protein>
    <submittedName>
        <fullName evidence="1">Unnamed protein product</fullName>
    </submittedName>
</protein>
<organism evidence="1 2">
    <name type="scientific">Phytophthora fragariaefolia</name>
    <dbReference type="NCBI Taxonomy" id="1490495"/>
    <lineage>
        <taxon>Eukaryota</taxon>
        <taxon>Sar</taxon>
        <taxon>Stramenopiles</taxon>
        <taxon>Oomycota</taxon>
        <taxon>Peronosporomycetes</taxon>
        <taxon>Peronosporales</taxon>
        <taxon>Peronosporaceae</taxon>
        <taxon>Phytophthora</taxon>
    </lineage>
</organism>
<name>A0A9W6XMZ6_9STRA</name>
<sequence>MVKGSISLTTTLSEPCVKPLGVLLSSPRWADIAWKKLLLFTRSTKDFSLELQYPSLAGFIQKYFSDVDQLRYLTDPLFVASWIERMEEFVQPVHTEHSKDRPCRSIFCSLEREANKTEQQLEFDDQSRKLPRGTSARRAAGITPFLEMAKLIKAHVRGPELMEVRSKSIRIVCEIDNLSLAPLSSRNQEGSSGNN</sequence>
<reference evidence="1" key="1">
    <citation type="submission" date="2023-04" db="EMBL/GenBank/DDBJ databases">
        <title>Phytophthora fragariaefolia NBRC 109709.</title>
        <authorList>
            <person name="Ichikawa N."/>
            <person name="Sato H."/>
            <person name="Tonouchi N."/>
        </authorList>
    </citation>
    <scope>NUCLEOTIDE SEQUENCE</scope>
    <source>
        <strain evidence="1">NBRC 109709</strain>
    </source>
</reference>
<accession>A0A9W6XMZ6</accession>
<dbReference type="Proteomes" id="UP001165121">
    <property type="component" value="Unassembled WGS sequence"/>
</dbReference>
<dbReference type="AlphaFoldDB" id="A0A9W6XMZ6"/>
<dbReference type="EMBL" id="BSXT01001503">
    <property type="protein sequence ID" value="GMF42934.1"/>
    <property type="molecule type" value="Genomic_DNA"/>
</dbReference>
<evidence type="ECO:0000313" key="2">
    <source>
        <dbReference type="Proteomes" id="UP001165121"/>
    </source>
</evidence>
<proteinExistence type="predicted"/>
<comment type="caution">
    <text evidence="1">The sequence shown here is derived from an EMBL/GenBank/DDBJ whole genome shotgun (WGS) entry which is preliminary data.</text>
</comment>
<dbReference type="OrthoDB" id="77234at2759"/>
<keyword evidence="2" id="KW-1185">Reference proteome</keyword>